<sequence length="78" mass="8939">MPIEMRCNLRGGLFLNLTSGIHIYCDSETVGKEKFDNCQRNKVVKLSSSNEKIIWNRVGGTGMDMRSTAKVIFLFYLY</sequence>
<evidence type="ECO:0000313" key="1">
    <source>
        <dbReference type="EMBL" id="CAF2057027.1"/>
    </source>
</evidence>
<accession>A0A816Q406</accession>
<feature type="non-terminal residue" evidence="1">
    <location>
        <position position="78"/>
    </location>
</feature>
<protein>
    <submittedName>
        <fullName evidence="1">(rape) hypothetical protein</fullName>
    </submittedName>
</protein>
<dbReference type="AlphaFoldDB" id="A0A816Q406"/>
<gene>
    <name evidence="1" type="ORF">DARMORV10_C06P14670.1</name>
</gene>
<organism evidence="1">
    <name type="scientific">Brassica napus</name>
    <name type="common">Rape</name>
    <dbReference type="NCBI Taxonomy" id="3708"/>
    <lineage>
        <taxon>Eukaryota</taxon>
        <taxon>Viridiplantae</taxon>
        <taxon>Streptophyta</taxon>
        <taxon>Embryophyta</taxon>
        <taxon>Tracheophyta</taxon>
        <taxon>Spermatophyta</taxon>
        <taxon>Magnoliopsida</taxon>
        <taxon>eudicotyledons</taxon>
        <taxon>Gunneridae</taxon>
        <taxon>Pentapetalae</taxon>
        <taxon>rosids</taxon>
        <taxon>malvids</taxon>
        <taxon>Brassicales</taxon>
        <taxon>Brassicaceae</taxon>
        <taxon>Brassiceae</taxon>
        <taxon>Brassica</taxon>
    </lineage>
</organism>
<dbReference type="EMBL" id="HG994370">
    <property type="protein sequence ID" value="CAF2057027.1"/>
    <property type="molecule type" value="Genomic_DNA"/>
</dbReference>
<reference evidence="1" key="1">
    <citation type="submission" date="2021-01" db="EMBL/GenBank/DDBJ databases">
        <authorList>
            <consortium name="Genoscope - CEA"/>
            <person name="William W."/>
        </authorList>
    </citation>
    <scope>NUCLEOTIDE SEQUENCE</scope>
</reference>
<proteinExistence type="predicted"/>
<name>A0A816Q406_BRANA</name>
<dbReference type="Proteomes" id="UP001295469">
    <property type="component" value="Chromosome C06"/>
</dbReference>